<keyword evidence="6" id="KW-1185">Reference proteome</keyword>
<evidence type="ECO:0000259" key="4">
    <source>
        <dbReference type="Pfam" id="PF03330"/>
    </source>
</evidence>
<dbReference type="InterPro" id="IPR051477">
    <property type="entry name" value="Expansin_CellWall"/>
</dbReference>
<gene>
    <name evidence="5" type="ORF">BDQ12DRAFT_678859</name>
</gene>
<feature type="domain" description="RlpA-like protein double-psi beta-barrel" evidence="4">
    <location>
        <begin position="196"/>
        <end position="243"/>
    </location>
</feature>
<keyword evidence="1 3" id="KW-0732">Signal</keyword>
<dbReference type="Gene3D" id="2.40.40.10">
    <property type="entry name" value="RlpA-like domain"/>
    <property type="match status" value="1"/>
</dbReference>
<name>A0A5C3M8R2_9AGAR</name>
<feature type="compositionally biased region" description="Low complexity" evidence="2">
    <location>
        <begin position="67"/>
        <end position="122"/>
    </location>
</feature>
<dbReference type="OrthoDB" id="623670at2759"/>
<dbReference type="PANTHER" id="PTHR31836:SF28">
    <property type="entry name" value="SRCR DOMAIN-CONTAINING PROTEIN-RELATED"/>
    <property type="match status" value="1"/>
</dbReference>
<evidence type="ECO:0000256" key="3">
    <source>
        <dbReference type="SAM" id="SignalP"/>
    </source>
</evidence>
<dbReference type="EMBL" id="ML213595">
    <property type="protein sequence ID" value="TFK41083.1"/>
    <property type="molecule type" value="Genomic_DNA"/>
</dbReference>
<sequence>MALIKSLVLILSAIASVSALATPHAARNSFHHRALAHRAPVPVPAPLNVPVAPLRKRANGKRCRQRPASSSAVAAPTTTTPVANAAPEPTVEKPTTTTAAQEKPTTTDTPATTPKPSPTTTKAVETPKPATTQANNSNLPSFMVGTQTGQGTFYGTGLGACGIVNTDADFIAAVSHLLFDTFPNYKGGNPNNNPICGRKVQATFQGKSVTVAITDRCEACALTDLDFSPTAFNQIADPALGRISGMKWVWL</sequence>
<dbReference type="CDD" id="cd22191">
    <property type="entry name" value="DPBB_RlpA_EXP_N-like"/>
    <property type="match status" value="1"/>
</dbReference>
<reference evidence="5 6" key="1">
    <citation type="journal article" date="2019" name="Nat. Ecol. Evol.">
        <title>Megaphylogeny resolves global patterns of mushroom evolution.</title>
        <authorList>
            <person name="Varga T."/>
            <person name="Krizsan K."/>
            <person name="Foldi C."/>
            <person name="Dima B."/>
            <person name="Sanchez-Garcia M."/>
            <person name="Sanchez-Ramirez S."/>
            <person name="Szollosi G.J."/>
            <person name="Szarkandi J.G."/>
            <person name="Papp V."/>
            <person name="Albert L."/>
            <person name="Andreopoulos W."/>
            <person name="Angelini C."/>
            <person name="Antonin V."/>
            <person name="Barry K.W."/>
            <person name="Bougher N.L."/>
            <person name="Buchanan P."/>
            <person name="Buyck B."/>
            <person name="Bense V."/>
            <person name="Catcheside P."/>
            <person name="Chovatia M."/>
            <person name="Cooper J."/>
            <person name="Damon W."/>
            <person name="Desjardin D."/>
            <person name="Finy P."/>
            <person name="Geml J."/>
            <person name="Haridas S."/>
            <person name="Hughes K."/>
            <person name="Justo A."/>
            <person name="Karasinski D."/>
            <person name="Kautmanova I."/>
            <person name="Kiss B."/>
            <person name="Kocsube S."/>
            <person name="Kotiranta H."/>
            <person name="LaButti K.M."/>
            <person name="Lechner B.E."/>
            <person name="Liimatainen K."/>
            <person name="Lipzen A."/>
            <person name="Lukacs Z."/>
            <person name="Mihaltcheva S."/>
            <person name="Morgado L.N."/>
            <person name="Niskanen T."/>
            <person name="Noordeloos M.E."/>
            <person name="Ohm R.A."/>
            <person name="Ortiz-Santana B."/>
            <person name="Ovrebo C."/>
            <person name="Racz N."/>
            <person name="Riley R."/>
            <person name="Savchenko A."/>
            <person name="Shiryaev A."/>
            <person name="Soop K."/>
            <person name="Spirin V."/>
            <person name="Szebenyi C."/>
            <person name="Tomsovsky M."/>
            <person name="Tulloss R.E."/>
            <person name="Uehling J."/>
            <person name="Grigoriev I.V."/>
            <person name="Vagvolgyi C."/>
            <person name="Papp T."/>
            <person name="Martin F.M."/>
            <person name="Miettinen O."/>
            <person name="Hibbett D.S."/>
            <person name="Nagy L.G."/>
        </authorList>
    </citation>
    <scope>NUCLEOTIDE SEQUENCE [LARGE SCALE GENOMIC DNA]</scope>
    <source>
        <strain evidence="5 6">CBS 166.37</strain>
    </source>
</reference>
<dbReference type="Proteomes" id="UP000308652">
    <property type="component" value="Unassembled WGS sequence"/>
</dbReference>
<dbReference type="AlphaFoldDB" id="A0A5C3M8R2"/>
<dbReference type="Pfam" id="PF03330">
    <property type="entry name" value="DPBB_1"/>
    <property type="match status" value="1"/>
</dbReference>
<feature type="compositionally biased region" description="Basic residues" evidence="2">
    <location>
        <begin position="54"/>
        <end position="65"/>
    </location>
</feature>
<dbReference type="InterPro" id="IPR009009">
    <property type="entry name" value="RlpA-like_DPBB"/>
</dbReference>
<dbReference type="STRING" id="68775.A0A5C3M8R2"/>
<protein>
    <submittedName>
        <fullName evidence="5">RlpA-like double-psi beta-barrel-protein domain-containing protein-containing protein</fullName>
    </submittedName>
</protein>
<evidence type="ECO:0000256" key="1">
    <source>
        <dbReference type="ARBA" id="ARBA00022729"/>
    </source>
</evidence>
<dbReference type="InterPro" id="IPR036908">
    <property type="entry name" value="RlpA-like_sf"/>
</dbReference>
<dbReference type="PANTHER" id="PTHR31836">
    <property type="match status" value="1"/>
</dbReference>
<proteinExistence type="predicted"/>
<feature type="region of interest" description="Disordered" evidence="2">
    <location>
        <begin position="53"/>
        <end position="141"/>
    </location>
</feature>
<evidence type="ECO:0000313" key="5">
    <source>
        <dbReference type="EMBL" id="TFK41083.1"/>
    </source>
</evidence>
<evidence type="ECO:0000313" key="6">
    <source>
        <dbReference type="Proteomes" id="UP000308652"/>
    </source>
</evidence>
<dbReference type="SUPFAM" id="SSF50685">
    <property type="entry name" value="Barwin-like endoglucanases"/>
    <property type="match status" value="1"/>
</dbReference>
<feature type="signal peptide" evidence="3">
    <location>
        <begin position="1"/>
        <end position="19"/>
    </location>
</feature>
<evidence type="ECO:0000256" key="2">
    <source>
        <dbReference type="SAM" id="MobiDB-lite"/>
    </source>
</evidence>
<feature type="compositionally biased region" description="Polar residues" evidence="2">
    <location>
        <begin position="129"/>
        <end position="140"/>
    </location>
</feature>
<feature type="chain" id="PRO_5022942840" evidence="3">
    <location>
        <begin position="20"/>
        <end position="251"/>
    </location>
</feature>
<organism evidence="5 6">
    <name type="scientific">Crucibulum laeve</name>
    <dbReference type="NCBI Taxonomy" id="68775"/>
    <lineage>
        <taxon>Eukaryota</taxon>
        <taxon>Fungi</taxon>
        <taxon>Dikarya</taxon>
        <taxon>Basidiomycota</taxon>
        <taxon>Agaricomycotina</taxon>
        <taxon>Agaricomycetes</taxon>
        <taxon>Agaricomycetidae</taxon>
        <taxon>Agaricales</taxon>
        <taxon>Agaricineae</taxon>
        <taxon>Nidulariaceae</taxon>
        <taxon>Crucibulum</taxon>
    </lineage>
</organism>
<accession>A0A5C3M8R2</accession>